<evidence type="ECO:0000313" key="2">
    <source>
        <dbReference type="Proteomes" id="UP000001436"/>
    </source>
</evidence>
<reference evidence="1 2" key="1">
    <citation type="journal article" date="2002" name="Nature">
        <title>Genome sequence of the plant pathogen Ralstonia solanacearum.</title>
        <authorList>
            <person name="Salanoubat M."/>
            <person name="Genin S."/>
            <person name="Artiguenave F."/>
            <person name="Gouzy J."/>
            <person name="Mangenot S."/>
            <person name="Arlat M."/>
            <person name="Billault A."/>
            <person name="Brottier P."/>
            <person name="Camus J.C."/>
            <person name="Cattolico L."/>
            <person name="Chandler M."/>
            <person name="Choisne N."/>
            <person name="Claudel-Renard C."/>
            <person name="Cunnac S."/>
            <person name="Demange N."/>
            <person name="Gaspin C."/>
            <person name="Lavie M."/>
            <person name="Moisan A."/>
            <person name="Robert C."/>
            <person name="Saurin W."/>
            <person name="Schiex T."/>
            <person name="Siguier P."/>
            <person name="Thebault P."/>
            <person name="Whalen M."/>
            <person name="Wincker P."/>
            <person name="Levy M."/>
            <person name="Weissenbach J."/>
            <person name="Boucher C.A."/>
        </authorList>
    </citation>
    <scope>NUCLEOTIDE SEQUENCE [LARGE SCALE GENOMIC DNA]</scope>
    <source>
        <strain evidence="2">ATCC BAA-1114 / GMI1000</strain>
    </source>
</reference>
<dbReference type="AlphaFoldDB" id="Q8Y1A7"/>
<keyword evidence="2" id="KW-1185">Reference proteome</keyword>
<proteinExistence type="predicted"/>
<dbReference type="KEGG" id="rso:RSc0783"/>
<keyword evidence="1" id="KW-0812">Transmembrane</keyword>
<dbReference type="HOGENOM" id="CLU_3188175_0_0_4"/>
<dbReference type="Proteomes" id="UP000001436">
    <property type="component" value="Chromosome"/>
</dbReference>
<dbReference type="STRING" id="267608.RSc0783"/>
<keyword evidence="1" id="KW-0472">Membrane</keyword>
<protein>
    <submittedName>
        <fullName evidence="1">Probable transmembrane protein</fullName>
    </submittedName>
</protein>
<evidence type="ECO:0000313" key="1">
    <source>
        <dbReference type="EMBL" id="CAD14485.1"/>
    </source>
</evidence>
<sequence>MCCGLLEAFGYGVAATVGRAACILGAVGNAVAGTIAATGRPPFVML</sequence>
<organism evidence="1 2">
    <name type="scientific">Ralstonia nicotianae (strain ATCC BAA-1114 / GMI1000)</name>
    <name type="common">Ralstonia solanacearum</name>
    <dbReference type="NCBI Taxonomy" id="267608"/>
    <lineage>
        <taxon>Bacteria</taxon>
        <taxon>Pseudomonadati</taxon>
        <taxon>Pseudomonadota</taxon>
        <taxon>Betaproteobacteria</taxon>
        <taxon>Burkholderiales</taxon>
        <taxon>Burkholderiaceae</taxon>
        <taxon>Ralstonia</taxon>
        <taxon>Ralstonia solanacearum species complex</taxon>
    </lineage>
</organism>
<gene>
    <name evidence="1" type="ordered locus">RSc0783</name>
</gene>
<name>Q8Y1A7_RALN1</name>
<dbReference type="EnsemblBacteria" id="CAD14485">
    <property type="protein sequence ID" value="CAD14485"/>
    <property type="gene ID" value="RSc0783"/>
</dbReference>
<dbReference type="EMBL" id="AL646052">
    <property type="protein sequence ID" value="CAD14485.1"/>
    <property type="molecule type" value="Genomic_DNA"/>
</dbReference>
<accession>Q8Y1A7</accession>